<comment type="caution">
    <text evidence="2">The sequence shown here is derived from an EMBL/GenBank/DDBJ whole genome shotgun (WGS) entry which is preliminary data.</text>
</comment>
<dbReference type="InterPro" id="IPR036249">
    <property type="entry name" value="Thioredoxin-like_sf"/>
</dbReference>
<feature type="domain" description="Thioredoxin" evidence="1">
    <location>
        <begin position="1"/>
        <end position="105"/>
    </location>
</feature>
<evidence type="ECO:0000313" key="3">
    <source>
        <dbReference type="Proteomes" id="UP001589609"/>
    </source>
</evidence>
<dbReference type="EMBL" id="JBHMAF010000108">
    <property type="protein sequence ID" value="MFB9760004.1"/>
    <property type="molecule type" value="Genomic_DNA"/>
</dbReference>
<protein>
    <submittedName>
        <fullName evidence="2">Thioredoxin family protein</fullName>
    </submittedName>
</protein>
<evidence type="ECO:0000259" key="1">
    <source>
        <dbReference type="PROSITE" id="PS51352"/>
    </source>
</evidence>
<dbReference type="PANTHER" id="PTHR10438">
    <property type="entry name" value="THIOREDOXIN"/>
    <property type="match status" value="1"/>
</dbReference>
<proteinExistence type="predicted"/>
<dbReference type="InterPro" id="IPR050620">
    <property type="entry name" value="Thioredoxin_H-type-like"/>
</dbReference>
<gene>
    <name evidence="2" type="ORF">ACFFMS_16680</name>
</gene>
<dbReference type="Proteomes" id="UP001589609">
    <property type="component" value="Unassembled WGS sequence"/>
</dbReference>
<sequence length="106" mass="12447">MKVLESVEQFQTLQQEQNVVFLFSADWCPDCVFIKPFMPEVEEAYSDFTFVFVDRDKFIDLCRELDVFGIPSFVAYSKGAEIGRFVNKDRKTQEQIEAFLEGLRKQ</sequence>
<dbReference type="RefSeq" id="WP_342044718.1">
    <property type="nucleotide sequence ID" value="NZ_JAPCYI010000001.1"/>
</dbReference>
<reference evidence="2 3" key="1">
    <citation type="submission" date="2024-09" db="EMBL/GenBank/DDBJ databases">
        <authorList>
            <person name="Sun Q."/>
            <person name="Mori K."/>
        </authorList>
    </citation>
    <scope>NUCLEOTIDE SEQUENCE [LARGE SCALE GENOMIC DNA]</scope>
    <source>
        <strain evidence="2 3">JCM 11201</strain>
    </source>
</reference>
<dbReference type="PANTHER" id="PTHR10438:SF468">
    <property type="entry name" value="THIOREDOXIN-1-RELATED"/>
    <property type="match status" value="1"/>
</dbReference>
<dbReference type="InterPro" id="IPR013766">
    <property type="entry name" value="Thioredoxin_domain"/>
</dbReference>
<evidence type="ECO:0000313" key="2">
    <source>
        <dbReference type="EMBL" id="MFB9760004.1"/>
    </source>
</evidence>
<dbReference type="Gene3D" id="3.40.30.10">
    <property type="entry name" value="Glutaredoxin"/>
    <property type="match status" value="1"/>
</dbReference>
<accession>A0ABV5WHB7</accession>
<dbReference type="Pfam" id="PF00085">
    <property type="entry name" value="Thioredoxin"/>
    <property type="match status" value="1"/>
</dbReference>
<dbReference type="PROSITE" id="PS51352">
    <property type="entry name" value="THIOREDOXIN_2"/>
    <property type="match status" value="1"/>
</dbReference>
<dbReference type="CDD" id="cd02947">
    <property type="entry name" value="TRX_family"/>
    <property type="match status" value="1"/>
</dbReference>
<dbReference type="SUPFAM" id="SSF52833">
    <property type="entry name" value="Thioredoxin-like"/>
    <property type="match status" value="1"/>
</dbReference>
<organism evidence="2 3">
    <name type="scientific">Ectobacillus funiculus</name>
    <dbReference type="NCBI Taxonomy" id="137993"/>
    <lineage>
        <taxon>Bacteria</taxon>
        <taxon>Bacillati</taxon>
        <taxon>Bacillota</taxon>
        <taxon>Bacilli</taxon>
        <taxon>Bacillales</taxon>
        <taxon>Bacillaceae</taxon>
        <taxon>Ectobacillus</taxon>
    </lineage>
</organism>
<keyword evidence="3" id="KW-1185">Reference proteome</keyword>
<name>A0ABV5WHB7_9BACI</name>